<evidence type="ECO:0000313" key="17">
    <source>
        <dbReference type="EMBL" id="MBM6703086.1"/>
    </source>
</evidence>
<evidence type="ECO:0000256" key="7">
    <source>
        <dbReference type="ARBA" id="ARBA00022490"/>
    </source>
</evidence>
<dbReference type="Pfam" id="PF03309">
    <property type="entry name" value="Pan_kinase"/>
    <property type="match status" value="1"/>
</dbReference>
<comment type="caution">
    <text evidence="16">Lacks conserved residue(s) required for the propagation of feature annotation.</text>
</comment>
<evidence type="ECO:0000256" key="8">
    <source>
        <dbReference type="ARBA" id="ARBA00022679"/>
    </source>
</evidence>
<keyword evidence="12 16" id="KW-0630">Potassium</keyword>
<comment type="pathway">
    <text evidence="4 16">Cofactor biosynthesis; coenzyme A biosynthesis; CoA from (R)-pantothenate: step 1/5.</text>
</comment>
<keyword evidence="13 16" id="KW-0173">Coenzyme A biosynthesis</keyword>
<dbReference type="EMBL" id="JACJJC010000001">
    <property type="protein sequence ID" value="MBM6703086.1"/>
    <property type="molecule type" value="Genomic_DNA"/>
</dbReference>
<reference evidence="17 18" key="1">
    <citation type="journal article" date="2021" name="Sci. Rep.">
        <title>The distribution of antibiotic resistance genes in chicken gut microbiota commensals.</title>
        <authorList>
            <person name="Juricova H."/>
            <person name="Matiasovicova J."/>
            <person name="Kubasova T."/>
            <person name="Cejkova D."/>
            <person name="Rychlik I."/>
        </authorList>
    </citation>
    <scope>NUCLEOTIDE SEQUENCE [LARGE SCALE GENOMIC DNA]</scope>
    <source>
        <strain evidence="17 18">An829</strain>
    </source>
</reference>
<evidence type="ECO:0000256" key="12">
    <source>
        <dbReference type="ARBA" id="ARBA00022958"/>
    </source>
</evidence>
<evidence type="ECO:0000256" key="4">
    <source>
        <dbReference type="ARBA" id="ARBA00005225"/>
    </source>
</evidence>
<comment type="cofactor">
    <cofactor evidence="2">
        <name>K(+)</name>
        <dbReference type="ChEBI" id="CHEBI:29103"/>
    </cofactor>
</comment>
<keyword evidence="10 16" id="KW-0418">Kinase</keyword>
<dbReference type="PANTHER" id="PTHR34265">
    <property type="entry name" value="TYPE III PANTOTHENATE KINASE"/>
    <property type="match status" value="1"/>
</dbReference>
<dbReference type="InterPro" id="IPR043129">
    <property type="entry name" value="ATPase_NBD"/>
</dbReference>
<comment type="function">
    <text evidence="16">Catalyzes the phosphorylation of pantothenate (Pan), the first step in CoA biosynthesis.</text>
</comment>
<proteinExistence type="inferred from homology"/>
<evidence type="ECO:0000256" key="11">
    <source>
        <dbReference type="ARBA" id="ARBA00022840"/>
    </source>
</evidence>
<dbReference type="HAMAP" id="MF_01274">
    <property type="entry name" value="Pantothen_kinase_3"/>
    <property type="match status" value="1"/>
</dbReference>
<keyword evidence="18" id="KW-1185">Reference proteome</keyword>
<evidence type="ECO:0000256" key="6">
    <source>
        <dbReference type="ARBA" id="ARBA00012102"/>
    </source>
</evidence>
<evidence type="ECO:0000256" key="10">
    <source>
        <dbReference type="ARBA" id="ARBA00022777"/>
    </source>
</evidence>
<evidence type="ECO:0000256" key="1">
    <source>
        <dbReference type="ARBA" id="ARBA00001206"/>
    </source>
</evidence>
<dbReference type="SUPFAM" id="SSF53067">
    <property type="entry name" value="Actin-like ATPase domain"/>
    <property type="match status" value="2"/>
</dbReference>
<evidence type="ECO:0000256" key="14">
    <source>
        <dbReference type="ARBA" id="ARBA00038036"/>
    </source>
</evidence>
<feature type="binding site" evidence="16">
    <location>
        <position position="96"/>
    </location>
    <ligand>
        <name>substrate</name>
    </ligand>
</feature>
<dbReference type="CDD" id="cd24015">
    <property type="entry name" value="ASKHA_NBD_PanK-III"/>
    <property type="match status" value="1"/>
</dbReference>
<sequence>MTNLLIDLGNTALKWCLPGEEDNPHTVVHRDTEGYKNKLYEEWLALKLSRVVGCTVAAPEIAFSMTKFFNDHGIKWEWVRPQASFHCPTFSLENRYARTGQLGADRWYAAVGAVDVLRGIAHDASILVVQMGTAATVDAILNLGGGRYQFLGGRIAPGPTLMHKVLRNGIPALASDIGSWASFPNSTADAMATGILDAQAGLVQLALHELRKYAPSTRVLLSGGASAFVVDRLREFIPDLIVRHNLVLRGLAARAACAGV</sequence>
<feature type="binding site" evidence="16">
    <location>
        <begin position="7"/>
        <end position="14"/>
    </location>
    <ligand>
        <name>ATP</name>
        <dbReference type="ChEBI" id="CHEBI:30616"/>
    </ligand>
</feature>
<comment type="similarity">
    <text evidence="14 16">Belongs to the type III pantothenate kinase family.</text>
</comment>
<dbReference type="NCBIfam" id="TIGR00671">
    <property type="entry name" value="baf"/>
    <property type="match status" value="1"/>
</dbReference>
<evidence type="ECO:0000256" key="3">
    <source>
        <dbReference type="ARBA" id="ARBA00004496"/>
    </source>
</evidence>
<protein>
    <recommendedName>
        <fullName evidence="15 16">Type III pantothenate kinase</fullName>
        <ecNumber evidence="6 16">2.7.1.33</ecNumber>
    </recommendedName>
    <alternativeName>
        <fullName evidence="16">PanK-III</fullName>
    </alternativeName>
    <alternativeName>
        <fullName evidence="16">Pantothenic acid kinase</fullName>
    </alternativeName>
</protein>
<keyword evidence="8 16" id="KW-0808">Transferase</keyword>
<comment type="catalytic activity">
    <reaction evidence="1 16">
        <text>(R)-pantothenate + ATP = (R)-4'-phosphopantothenate + ADP + H(+)</text>
        <dbReference type="Rhea" id="RHEA:16373"/>
        <dbReference type="ChEBI" id="CHEBI:10986"/>
        <dbReference type="ChEBI" id="CHEBI:15378"/>
        <dbReference type="ChEBI" id="CHEBI:29032"/>
        <dbReference type="ChEBI" id="CHEBI:30616"/>
        <dbReference type="ChEBI" id="CHEBI:456216"/>
        <dbReference type="EC" id="2.7.1.33"/>
    </reaction>
</comment>
<comment type="subcellular location">
    <subcellularLocation>
        <location evidence="3 16">Cytoplasm</location>
    </subcellularLocation>
</comment>
<feature type="binding site" evidence="16">
    <location>
        <position position="187"/>
    </location>
    <ligand>
        <name>substrate</name>
    </ligand>
</feature>
<evidence type="ECO:0000256" key="2">
    <source>
        <dbReference type="ARBA" id="ARBA00001958"/>
    </source>
</evidence>
<feature type="binding site" evidence="16">
    <location>
        <position position="133"/>
    </location>
    <ligand>
        <name>ATP</name>
        <dbReference type="ChEBI" id="CHEBI:30616"/>
    </ligand>
</feature>
<comment type="cofactor">
    <cofactor evidence="16">
        <name>NH4(+)</name>
        <dbReference type="ChEBI" id="CHEBI:28938"/>
    </cofactor>
    <cofactor evidence="16">
        <name>K(+)</name>
        <dbReference type="ChEBI" id="CHEBI:29103"/>
    </cofactor>
    <text evidence="16">A monovalent cation. Ammonium or potassium.</text>
</comment>
<dbReference type="Gene3D" id="3.30.420.40">
    <property type="match status" value="2"/>
</dbReference>
<evidence type="ECO:0000256" key="5">
    <source>
        <dbReference type="ARBA" id="ARBA00011738"/>
    </source>
</evidence>
<feature type="binding site" evidence="16">
    <location>
        <begin position="103"/>
        <end position="106"/>
    </location>
    <ligand>
        <name>substrate</name>
    </ligand>
</feature>
<gene>
    <name evidence="16" type="primary">coaX</name>
    <name evidence="17" type="ORF">H6A60_00965</name>
</gene>
<name>A0ABS2DP01_9BURK</name>
<evidence type="ECO:0000256" key="13">
    <source>
        <dbReference type="ARBA" id="ARBA00022993"/>
    </source>
</evidence>
<keyword evidence="11 16" id="KW-0067">ATP-binding</keyword>
<dbReference type="GO" id="GO:0016301">
    <property type="term" value="F:kinase activity"/>
    <property type="evidence" value="ECO:0007669"/>
    <property type="project" value="UniProtKB-KW"/>
</dbReference>
<accession>A0ABS2DP01</accession>
<keyword evidence="7 16" id="KW-0963">Cytoplasm</keyword>
<dbReference type="RefSeq" id="WP_205101467.1">
    <property type="nucleotide sequence ID" value="NZ_JACJJC010000001.1"/>
</dbReference>
<evidence type="ECO:0000313" key="18">
    <source>
        <dbReference type="Proteomes" id="UP000715095"/>
    </source>
</evidence>
<comment type="caution">
    <text evidence="17">The sequence shown here is derived from an EMBL/GenBank/DDBJ whole genome shotgun (WGS) entry which is preliminary data.</text>
</comment>
<dbReference type="EC" id="2.7.1.33" evidence="6 16"/>
<dbReference type="InterPro" id="IPR004619">
    <property type="entry name" value="Type_III_PanK"/>
</dbReference>
<keyword evidence="9 16" id="KW-0547">Nucleotide-binding</keyword>
<dbReference type="PANTHER" id="PTHR34265:SF1">
    <property type="entry name" value="TYPE III PANTOTHENATE KINASE"/>
    <property type="match status" value="1"/>
</dbReference>
<comment type="subunit">
    <text evidence="5 16">Homodimer.</text>
</comment>
<dbReference type="Proteomes" id="UP000715095">
    <property type="component" value="Unassembled WGS sequence"/>
</dbReference>
<evidence type="ECO:0000256" key="15">
    <source>
        <dbReference type="ARBA" id="ARBA00040883"/>
    </source>
</evidence>
<feature type="active site" description="Proton acceptor" evidence="16">
    <location>
        <position position="105"/>
    </location>
</feature>
<evidence type="ECO:0000256" key="16">
    <source>
        <dbReference type="HAMAP-Rule" id="MF_01274"/>
    </source>
</evidence>
<organism evidence="17 18">
    <name type="scientific">Sutterella massiliensis</name>
    <dbReference type="NCBI Taxonomy" id="1816689"/>
    <lineage>
        <taxon>Bacteria</taxon>
        <taxon>Pseudomonadati</taxon>
        <taxon>Pseudomonadota</taxon>
        <taxon>Betaproteobacteria</taxon>
        <taxon>Burkholderiales</taxon>
        <taxon>Sutterellaceae</taxon>
        <taxon>Sutterella</taxon>
    </lineage>
</organism>
<evidence type="ECO:0000256" key="9">
    <source>
        <dbReference type="ARBA" id="ARBA00022741"/>
    </source>
</evidence>